<dbReference type="AlphaFoldDB" id="A0A835XUB1"/>
<proteinExistence type="predicted"/>
<evidence type="ECO:0008006" key="3">
    <source>
        <dbReference type="Google" id="ProtNLM"/>
    </source>
</evidence>
<dbReference type="InterPro" id="IPR052050">
    <property type="entry name" value="SecEffector_AnkRepeat"/>
</dbReference>
<dbReference type="EMBL" id="JAEHOE010000062">
    <property type="protein sequence ID" value="KAG2490383.1"/>
    <property type="molecule type" value="Genomic_DNA"/>
</dbReference>
<organism evidence="1 2">
    <name type="scientific">Edaphochlamys debaryana</name>
    <dbReference type="NCBI Taxonomy" id="47281"/>
    <lineage>
        <taxon>Eukaryota</taxon>
        <taxon>Viridiplantae</taxon>
        <taxon>Chlorophyta</taxon>
        <taxon>core chlorophytes</taxon>
        <taxon>Chlorophyceae</taxon>
        <taxon>CS clade</taxon>
        <taxon>Chlamydomonadales</taxon>
        <taxon>Chlamydomonadales incertae sedis</taxon>
        <taxon>Edaphochlamys</taxon>
    </lineage>
</organism>
<sequence length="861" mass="93656">MAGCTLETARRLVARLCDKSRLRQYPHADLTSPTGDWAVKTQYALDAGRQRLSQLSYTSIFCSKLPDSSIVERCTWLRRRGFRPGPGSLQLAIKAGHAGAVEWLLGQGVATGPPGSLAPQVRDAAASGHLEVLQALARAGYNLDSWDFARPAAQGGRLPVIVWAHESLPGFAAHLTDVSGEILFEAGAASGSVETMRWLHARGCHVGGCAWAAAVRSGCEAALELLGELGCPRLAHTHADVYDEVVQRGEWGMLPALHRLDLESSPGFLNQSIKRRAPLRWVQWLAESMTERGAHAPYVACAEAVQAGEWGMLPVLCRLGFKCGPDLLEQAVRAGTPLPWLQWLAESMTEQGVRVNWKKVAGAAAYSRGRSPQEQADVVQWLQRMQFPQQKERGEGLSHLLAAAAAGALHSCNHLTAQLRMKHENWTELLQCAGESGQQAVCEWLVALRSATLSAAVIWRAGVRAASNGHDSVAAWLIEAGNEFRAEAETDAEYDADDAPFDEFASSSSEDDYTRRDMEKDLCSAAMEGFTLETAMSLVARLCEKDRLRQYPHAALTSPTGDWEAKTQYALDAGRRRLSQLSYIHLMSSKLPVINILERCAWLRQRGFQPGPQALQCAVSAGHAGAVEWLLGQGVATGSPGSLAPQVRDAAASGHLEVLQALARAGCNLDSWDFARPAARGGRLPVIVWAHESLPGFAAHLTDVSGEILFEAGAASGSVETMRWLHARGCHAGGCAWAAAVRSGCEAALELLGELGCPRLAHTHADVYDEVVQRGEWGMLPALHRLDLESSPGFLNQSIKRRAPLHWVQWLAESMTERGVRVDWAKALEKAACARGRSDDEQWDLMQWVQRMQIERDGLCG</sequence>
<dbReference type="SUPFAM" id="SSF48403">
    <property type="entry name" value="Ankyrin repeat"/>
    <property type="match status" value="1"/>
</dbReference>
<gene>
    <name evidence="1" type="ORF">HYH03_011184</name>
</gene>
<dbReference type="PANTHER" id="PTHR46586:SF3">
    <property type="entry name" value="ANKYRIN REPEAT-CONTAINING PROTEIN"/>
    <property type="match status" value="1"/>
</dbReference>
<keyword evidence="2" id="KW-1185">Reference proteome</keyword>
<dbReference type="Proteomes" id="UP000612055">
    <property type="component" value="Unassembled WGS sequence"/>
</dbReference>
<dbReference type="Gene3D" id="1.25.40.20">
    <property type="entry name" value="Ankyrin repeat-containing domain"/>
    <property type="match status" value="2"/>
</dbReference>
<dbReference type="PANTHER" id="PTHR46586">
    <property type="entry name" value="ANKYRIN REPEAT-CONTAINING PROTEIN"/>
    <property type="match status" value="1"/>
</dbReference>
<evidence type="ECO:0000313" key="2">
    <source>
        <dbReference type="Proteomes" id="UP000612055"/>
    </source>
</evidence>
<comment type="caution">
    <text evidence="1">The sequence shown here is derived from an EMBL/GenBank/DDBJ whole genome shotgun (WGS) entry which is preliminary data.</text>
</comment>
<protein>
    <recommendedName>
        <fullName evidence="3">Ankyrin repeat domain-containing protein</fullName>
    </recommendedName>
</protein>
<name>A0A835XUB1_9CHLO</name>
<reference evidence="1" key="1">
    <citation type="journal article" date="2020" name="bioRxiv">
        <title>Comparative genomics of Chlamydomonas.</title>
        <authorList>
            <person name="Craig R.J."/>
            <person name="Hasan A.R."/>
            <person name="Ness R.W."/>
            <person name="Keightley P.D."/>
        </authorList>
    </citation>
    <scope>NUCLEOTIDE SEQUENCE</scope>
    <source>
        <strain evidence="1">CCAP 11/70</strain>
    </source>
</reference>
<dbReference type="InterPro" id="IPR036770">
    <property type="entry name" value="Ankyrin_rpt-contain_sf"/>
</dbReference>
<dbReference type="OrthoDB" id="543798at2759"/>
<evidence type="ECO:0000313" key="1">
    <source>
        <dbReference type="EMBL" id="KAG2490383.1"/>
    </source>
</evidence>
<accession>A0A835XUB1</accession>